<dbReference type="Pfam" id="PF00072">
    <property type="entry name" value="Response_reg"/>
    <property type="match status" value="1"/>
</dbReference>
<evidence type="ECO:0000313" key="4">
    <source>
        <dbReference type="Proteomes" id="UP000054988"/>
    </source>
</evidence>
<feature type="modified residue" description="4-aspartylphosphate" evidence="1">
    <location>
        <position position="52"/>
    </location>
</feature>
<dbReference type="eggNOG" id="KOG0519">
    <property type="taxonomic scope" value="Eukaryota"/>
</dbReference>
<dbReference type="EMBL" id="LATX01002362">
    <property type="protein sequence ID" value="KTB30838.1"/>
    <property type="molecule type" value="Genomic_DNA"/>
</dbReference>
<proteinExistence type="predicted"/>
<accession>A0A0W0F3E6</accession>
<sequence length="124" mass="13900">MPAVLIVEGNVTNQRILATFLSERKAEFDVASTRDEAVDKWRSGEFNFVLSDSREEIGLAAISEIRQLELEKLKARPTRIITICQTYDQGRTAMGAGSSDYLARPLTVQGLWNKLIELGFPAKR</sequence>
<protein>
    <recommendedName>
        <fullName evidence="2">Response regulatory domain-containing protein</fullName>
    </recommendedName>
</protein>
<comment type="caution">
    <text evidence="3">The sequence shown here is derived from an EMBL/GenBank/DDBJ whole genome shotgun (WGS) entry which is preliminary data.</text>
</comment>
<gene>
    <name evidence="3" type="ORF">WG66_16613</name>
</gene>
<keyword evidence="1" id="KW-0597">Phosphoprotein</keyword>
<dbReference type="SUPFAM" id="SSF52172">
    <property type="entry name" value="CheY-like"/>
    <property type="match status" value="1"/>
</dbReference>
<dbReference type="InterPro" id="IPR011006">
    <property type="entry name" value="CheY-like_superfamily"/>
</dbReference>
<feature type="domain" description="Response regulatory" evidence="2">
    <location>
        <begin position="3"/>
        <end position="119"/>
    </location>
</feature>
<evidence type="ECO:0000256" key="1">
    <source>
        <dbReference type="PROSITE-ProRule" id="PRU00169"/>
    </source>
</evidence>
<dbReference type="InterPro" id="IPR001789">
    <property type="entry name" value="Sig_transdc_resp-reg_receiver"/>
</dbReference>
<organism evidence="3 4">
    <name type="scientific">Moniliophthora roreri</name>
    <name type="common">Frosty pod rot fungus</name>
    <name type="synonym">Monilia roreri</name>
    <dbReference type="NCBI Taxonomy" id="221103"/>
    <lineage>
        <taxon>Eukaryota</taxon>
        <taxon>Fungi</taxon>
        <taxon>Dikarya</taxon>
        <taxon>Basidiomycota</taxon>
        <taxon>Agaricomycotina</taxon>
        <taxon>Agaricomycetes</taxon>
        <taxon>Agaricomycetidae</taxon>
        <taxon>Agaricales</taxon>
        <taxon>Marasmiineae</taxon>
        <taxon>Marasmiaceae</taxon>
        <taxon>Moniliophthora</taxon>
    </lineage>
</organism>
<dbReference type="AlphaFoldDB" id="A0A0W0F3E6"/>
<dbReference type="Proteomes" id="UP000054988">
    <property type="component" value="Unassembled WGS sequence"/>
</dbReference>
<dbReference type="GO" id="GO:0000160">
    <property type="term" value="P:phosphorelay signal transduction system"/>
    <property type="evidence" value="ECO:0007669"/>
    <property type="project" value="InterPro"/>
</dbReference>
<evidence type="ECO:0000259" key="2">
    <source>
        <dbReference type="PROSITE" id="PS50110"/>
    </source>
</evidence>
<name>A0A0W0F3E6_MONRR</name>
<evidence type="ECO:0000313" key="3">
    <source>
        <dbReference type="EMBL" id="KTB30838.1"/>
    </source>
</evidence>
<dbReference type="PROSITE" id="PS50110">
    <property type="entry name" value="RESPONSE_REGULATORY"/>
    <property type="match status" value="1"/>
</dbReference>
<reference evidence="3 4" key="1">
    <citation type="submission" date="2015-12" db="EMBL/GenBank/DDBJ databases">
        <title>Draft genome sequence of Moniliophthora roreri, the causal agent of frosty pod rot of cacao.</title>
        <authorList>
            <person name="Aime M.C."/>
            <person name="Diaz-Valderrama J.R."/>
            <person name="Kijpornyongpan T."/>
            <person name="Phillips-Mora W."/>
        </authorList>
    </citation>
    <scope>NUCLEOTIDE SEQUENCE [LARGE SCALE GENOMIC DNA]</scope>
    <source>
        <strain evidence="3 4">MCA 2952</strain>
    </source>
</reference>
<dbReference type="Gene3D" id="3.40.50.2300">
    <property type="match status" value="1"/>
</dbReference>